<dbReference type="InterPro" id="IPR052514">
    <property type="entry name" value="SAM-dependent_MTase"/>
</dbReference>
<dbReference type="SUPFAM" id="SSF53335">
    <property type="entry name" value="S-adenosyl-L-methionine-dependent methyltransferases"/>
    <property type="match status" value="1"/>
</dbReference>
<reference evidence="3" key="1">
    <citation type="submission" date="2021-01" db="EMBL/GenBank/DDBJ databases">
        <authorList>
            <person name="Corre E."/>
            <person name="Pelletier E."/>
            <person name="Niang G."/>
            <person name="Scheremetjew M."/>
            <person name="Finn R."/>
            <person name="Kale V."/>
            <person name="Holt S."/>
            <person name="Cochrane G."/>
            <person name="Meng A."/>
            <person name="Brown T."/>
            <person name="Cohen L."/>
        </authorList>
    </citation>
    <scope>NUCLEOTIDE SEQUENCE</scope>
    <source>
        <strain evidence="3">OF101</strain>
    </source>
</reference>
<feature type="chain" id="PRO_5030807628" description="Methyltransferase FkbM domain-containing protein" evidence="1">
    <location>
        <begin position="22"/>
        <end position="326"/>
    </location>
</feature>
<gene>
    <name evidence="3" type="ORF">ACAT0790_LOCUS68974</name>
</gene>
<keyword evidence="1" id="KW-0732">Signal</keyword>
<organism evidence="3">
    <name type="scientific">Alexandrium catenella</name>
    <name type="common">Red tide dinoflagellate</name>
    <name type="synonym">Gonyaulax catenella</name>
    <dbReference type="NCBI Taxonomy" id="2925"/>
    <lineage>
        <taxon>Eukaryota</taxon>
        <taxon>Sar</taxon>
        <taxon>Alveolata</taxon>
        <taxon>Dinophyceae</taxon>
        <taxon>Gonyaulacales</taxon>
        <taxon>Pyrocystaceae</taxon>
        <taxon>Alexandrium</taxon>
    </lineage>
</organism>
<proteinExistence type="predicted"/>
<evidence type="ECO:0000313" key="3">
    <source>
        <dbReference type="EMBL" id="CAD9192199.1"/>
    </source>
</evidence>
<protein>
    <recommendedName>
        <fullName evidence="2">Methyltransferase FkbM domain-containing protein</fullName>
    </recommendedName>
</protein>
<dbReference type="NCBIfam" id="TIGR01444">
    <property type="entry name" value="fkbM_fam"/>
    <property type="match status" value="1"/>
</dbReference>
<dbReference type="Gene3D" id="3.40.50.150">
    <property type="entry name" value="Vaccinia Virus protein VP39"/>
    <property type="match status" value="1"/>
</dbReference>
<evidence type="ECO:0000259" key="2">
    <source>
        <dbReference type="Pfam" id="PF05050"/>
    </source>
</evidence>
<dbReference type="Pfam" id="PF05050">
    <property type="entry name" value="Methyltransf_21"/>
    <property type="match status" value="1"/>
</dbReference>
<dbReference type="InterPro" id="IPR006342">
    <property type="entry name" value="FkbM_mtfrase"/>
</dbReference>
<dbReference type="AlphaFoldDB" id="A0A7S1SE34"/>
<accession>A0A7S1SE34</accession>
<feature type="domain" description="Methyltransferase FkbM" evidence="2">
    <location>
        <begin position="115"/>
        <end position="271"/>
    </location>
</feature>
<name>A0A7S1SE34_ALECA</name>
<dbReference type="InterPro" id="IPR029063">
    <property type="entry name" value="SAM-dependent_MTases_sf"/>
</dbReference>
<dbReference type="EMBL" id="HBGE01115627">
    <property type="protein sequence ID" value="CAD9192199.1"/>
    <property type="molecule type" value="Transcribed_RNA"/>
</dbReference>
<evidence type="ECO:0000256" key="1">
    <source>
        <dbReference type="SAM" id="SignalP"/>
    </source>
</evidence>
<dbReference type="PANTHER" id="PTHR34203">
    <property type="entry name" value="METHYLTRANSFERASE, FKBM FAMILY PROTEIN"/>
    <property type="match status" value="1"/>
</dbReference>
<sequence>MRGRPLRVLVTLLASASALRGSGDPASRQPRKALVGTSRPIEVEPECRKLIPPGFRAIWIRDSQVGPMRIVVRESFRMDIISRFLTNKGFWEIKHPRELAELGKTQLPENGTFVDIGANLGWYSILFAKIGYKVIAIEPMRLNRDAIEATLCLNPDIRDRVKLMPVALVAPEDRNRQCVLFATKTNRGNGILTCAADRGDLPCNATEGRRDGSICEVVRSLTLDQVLKESQIASVDVAKMDVEGFECNVMRGGQSLFDEFHVKILQAETKLGFVADCFAKEARDHGYRIGTDLGQDDNRVMSALGRVGEEEEAPSRTLVTLTKADA</sequence>
<dbReference type="PANTHER" id="PTHR34203:SF13">
    <property type="entry name" value="EXPRESSED PROTEIN"/>
    <property type="match status" value="1"/>
</dbReference>
<feature type="signal peptide" evidence="1">
    <location>
        <begin position="1"/>
        <end position="21"/>
    </location>
</feature>